<feature type="transmembrane region" description="Helical" evidence="2">
    <location>
        <begin position="116"/>
        <end position="141"/>
    </location>
</feature>
<name>A0A316YT09_9BASI</name>
<dbReference type="InParanoid" id="A0A316YT09"/>
<reference evidence="3 4" key="1">
    <citation type="journal article" date="2018" name="Mol. Biol. Evol.">
        <title>Broad Genomic Sampling Reveals a Smut Pathogenic Ancestry of the Fungal Clade Ustilaginomycotina.</title>
        <authorList>
            <person name="Kijpornyongpan T."/>
            <person name="Mondo S.J."/>
            <person name="Barry K."/>
            <person name="Sandor L."/>
            <person name="Lee J."/>
            <person name="Lipzen A."/>
            <person name="Pangilinan J."/>
            <person name="LaButti K."/>
            <person name="Hainaut M."/>
            <person name="Henrissat B."/>
            <person name="Grigoriev I.V."/>
            <person name="Spatafora J.W."/>
            <person name="Aime M.C."/>
        </authorList>
    </citation>
    <scope>NUCLEOTIDE SEQUENCE [LARGE SCALE GENOMIC DNA]</scope>
    <source>
        <strain evidence="3 4">MCA 4198</strain>
    </source>
</reference>
<dbReference type="GeneID" id="37045905"/>
<keyword evidence="2" id="KW-0472">Membrane</keyword>
<feature type="compositionally biased region" description="Low complexity" evidence="1">
    <location>
        <begin position="739"/>
        <end position="749"/>
    </location>
</feature>
<sequence length="804" mass="85838">MSSPLRPSSWSVTMTTPPRRRSVHGSSSPSLSPSVSHSPSPSISPSSSHSFVVDFERSSVRTPASTRYKSRASSITLPYSSGGCGAGKGSDGDGDGDGPAMLLGTAASRRYVPPMALLGSIIAVLVLTAGAASLMTAWLYAHKMPLKSPGVLYVNEGNEEERGREYRDEALGPNGRLRFDEQVSHPTTLTISSVTSTLLGYSLEPLMALVAYRLAADWLTLQRRFLQQSPLHSRSPSNSQSPRHAEAIDLPTPLQYALLAQLTSKVSLGAMVNTLRHRLLAHGSQARVPAMLRRALAWSLVLFLLNFSIANLDVLLHETTRTVAVADVDAVLSSKPYGFALNRTLCSSSSGDASAPCLFDATTRRFAATVSTKAIGAEGFLTATNASQSRLVQTFFDRGLDSDTARSTVYLTNPKVHRAEYAAALQTTGVSCHCRVVTPQCRATTSSFDCTPLGHPELKVDAVTVATGEGDGDGAALLGVNNAIHVGQLPSSTSRLPLAVQLVYPVEGVDNAHTGFQTISPLVGNASHAYVLALCELEYLDLGLSYFNGTYTLESQASADAPLATALSGPLLAGEVTAMAASALAKAAGRVPSDDYASELGHAIGYHALALVGGLFEPQMVAVRQWRRILAQQYNFYLVAIFIGLLYAYALAAIIVFFWAWSVSSDTVSYYNDAHEKVEVPAALLAQRRLVDPITHLVQDHLSGGHAHALSPRSGHVSYPTHHHHHHHLQQSPSPSPSPSLHSASASVSGHHREKSEAALRTARRKMLQVFDEPRDQERVVIAVHDGGRGFGVWPASAARGTSC</sequence>
<keyword evidence="4" id="KW-1185">Reference proteome</keyword>
<organism evidence="3 4">
    <name type="scientific">Acaromyces ingoldii</name>
    <dbReference type="NCBI Taxonomy" id="215250"/>
    <lineage>
        <taxon>Eukaryota</taxon>
        <taxon>Fungi</taxon>
        <taxon>Dikarya</taxon>
        <taxon>Basidiomycota</taxon>
        <taxon>Ustilaginomycotina</taxon>
        <taxon>Exobasidiomycetes</taxon>
        <taxon>Exobasidiales</taxon>
        <taxon>Cryptobasidiaceae</taxon>
        <taxon>Acaromyces</taxon>
    </lineage>
</organism>
<gene>
    <name evidence="3" type="ORF">FA10DRAFT_285407</name>
</gene>
<evidence type="ECO:0000256" key="2">
    <source>
        <dbReference type="SAM" id="Phobius"/>
    </source>
</evidence>
<evidence type="ECO:0000313" key="4">
    <source>
        <dbReference type="Proteomes" id="UP000245768"/>
    </source>
</evidence>
<feature type="region of interest" description="Disordered" evidence="1">
    <location>
        <begin position="705"/>
        <end position="760"/>
    </location>
</feature>
<dbReference type="Proteomes" id="UP000245768">
    <property type="component" value="Unassembled WGS sequence"/>
</dbReference>
<dbReference type="RefSeq" id="XP_025379745.1">
    <property type="nucleotide sequence ID" value="XM_025523989.1"/>
</dbReference>
<protein>
    <submittedName>
        <fullName evidence="3">Uncharacterized protein</fullName>
    </submittedName>
</protein>
<evidence type="ECO:0000256" key="1">
    <source>
        <dbReference type="SAM" id="MobiDB-lite"/>
    </source>
</evidence>
<accession>A0A316YT09</accession>
<evidence type="ECO:0000313" key="3">
    <source>
        <dbReference type="EMBL" id="PWN92547.1"/>
    </source>
</evidence>
<dbReference type="STRING" id="215250.A0A316YT09"/>
<feature type="compositionally biased region" description="Polar residues" evidence="1">
    <location>
        <begin position="1"/>
        <end position="16"/>
    </location>
</feature>
<dbReference type="AlphaFoldDB" id="A0A316YT09"/>
<keyword evidence="2" id="KW-1133">Transmembrane helix</keyword>
<proteinExistence type="predicted"/>
<feature type="region of interest" description="Disordered" evidence="1">
    <location>
        <begin position="1"/>
        <end position="49"/>
    </location>
</feature>
<keyword evidence="2" id="KW-0812">Transmembrane</keyword>
<feature type="compositionally biased region" description="Low complexity" evidence="1">
    <location>
        <begin position="24"/>
        <end position="49"/>
    </location>
</feature>
<feature type="transmembrane region" description="Helical" evidence="2">
    <location>
        <begin position="635"/>
        <end position="661"/>
    </location>
</feature>
<dbReference type="EMBL" id="KZ819635">
    <property type="protein sequence ID" value="PWN92547.1"/>
    <property type="molecule type" value="Genomic_DNA"/>
</dbReference>
<dbReference type="OrthoDB" id="3357029at2759"/>